<protein>
    <recommendedName>
        <fullName evidence="6">Alcohol dehydrogenase-like C-terminal domain-containing protein</fullName>
    </recommendedName>
</protein>
<evidence type="ECO:0000256" key="4">
    <source>
        <dbReference type="ARBA" id="ARBA00023002"/>
    </source>
</evidence>
<evidence type="ECO:0000256" key="2">
    <source>
        <dbReference type="ARBA" id="ARBA00022723"/>
    </source>
</evidence>
<dbReference type="Pfam" id="PF00107">
    <property type="entry name" value="ADH_zinc_N"/>
    <property type="match status" value="1"/>
</dbReference>
<name>A0A813EZ13_POLGL</name>
<dbReference type="GO" id="GO:0005737">
    <property type="term" value="C:cytoplasm"/>
    <property type="evidence" value="ECO:0007669"/>
    <property type="project" value="TreeGrafter"/>
</dbReference>
<organism evidence="7 8">
    <name type="scientific">Polarella glacialis</name>
    <name type="common">Dinoflagellate</name>
    <dbReference type="NCBI Taxonomy" id="89957"/>
    <lineage>
        <taxon>Eukaryota</taxon>
        <taxon>Sar</taxon>
        <taxon>Alveolata</taxon>
        <taxon>Dinophyceae</taxon>
        <taxon>Suessiales</taxon>
        <taxon>Suessiaceae</taxon>
        <taxon>Polarella</taxon>
    </lineage>
</organism>
<evidence type="ECO:0000313" key="8">
    <source>
        <dbReference type="Proteomes" id="UP000654075"/>
    </source>
</evidence>
<dbReference type="Proteomes" id="UP000654075">
    <property type="component" value="Unassembled WGS sequence"/>
</dbReference>
<dbReference type="Gene3D" id="3.40.50.720">
    <property type="entry name" value="NAD(P)-binding Rossmann-like Domain"/>
    <property type="match status" value="1"/>
</dbReference>
<keyword evidence="8" id="KW-1185">Reference proteome</keyword>
<keyword evidence="5" id="KW-0520">NAD</keyword>
<keyword evidence="4" id="KW-0560">Oxidoreductase</keyword>
<keyword evidence="3" id="KW-0862">Zinc</keyword>
<proteinExistence type="predicted"/>
<evidence type="ECO:0000256" key="5">
    <source>
        <dbReference type="ARBA" id="ARBA00023027"/>
    </source>
</evidence>
<dbReference type="InterPro" id="IPR036291">
    <property type="entry name" value="NAD(P)-bd_dom_sf"/>
</dbReference>
<dbReference type="GO" id="GO:0046872">
    <property type="term" value="F:metal ion binding"/>
    <property type="evidence" value="ECO:0007669"/>
    <property type="project" value="UniProtKB-KW"/>
</dbReference>
<dbReference type="OrthoDB" id="3941538at2759"/>
<dbReference type="EMBL" id="CAJNNV010015003">
    <property type="protein sequence ID" value="CAE8603064.1"/>
    <property type="molecule type" value="Genomic_DNA"/>
</dbReference>
<comment type="caution">
    <text evidence="7">The sequence shown here is derived from an EMBL/GenBank/DDBJ whole genome shotgun (WGS) entry which is preliminary data.</text>
</comment>
<evidence type="ECO:0000259" key="6">
    <source>
        <dbReference type="Pfam" id="PF00107"/>
    </source>
</evidence>
<dbReference type="SUPFAM" id="SSF51735">
    <property type="entry name" value="NAD(P)-binding Rossmann-fold domains"/>
    <property type="match status" value="1"/>
</dbReference>
<keyword evidence="2" id="KW-0479">Metal-binding</keyword>
<sequence length="215" mass="23387">ACAPANCALATVVNSLDPGRLPRYGSNKSAVVQGAGLLGIYAVAWLKKRVGFESVYCLDVHPGRLKTAEKFGAIPLLVKGGDEDRLERASLIRERFPRGVDVAVEMTGARQVLSEGIQLLRNGGHYAFAGMVHPDSQLSSLTGEDIIRKCLTIRGAHNYTPWNLEEAVKFLNEFKEELPFESVLSPSSYNLSSIEAAMTEAKAGDHCRVVVDCRL</sequence>
<feature type="non-terminal residue" evidence="7">
    <location>
        <position position="1"/>
    </location>
</feature>
<dbReference type="Gene3D" id="3.90.180.10">
    <property type="entry name" value="Medium-chain alcohol dehydrogenases, catalytic domain"/>
    <property type="match status" value="1"/>
</dbReference>
<dbReference type="GO" id="GO:0004022">
    <property type="term" value="F:alcohol dehydrogenase (NAD+) activity"/>
    <property type="evidence" value="ECO:0007669"/>
    <property type="project" value="TreeGrafter"/>
</dbReference>
<dbReference type="PANTHER" id="PTHR42940">
    <property type="entry name" value="ALCOHOL DEHYDROGENASE 1-RELATED"/>
    <property type="match status" value="1"/>
</dbReference>
<reference evidence="7" key="1">
    <citation type="submission" date="2021-02" db="EMBL/GenBank/DDBJ databases">
        <authorList>
            <person name="Dougan E. K."/>
            <person name="Rhodes N."/>
            <person name="Thang M."/>
            <person name="Chan C."/>
        </authorList>
    </citation>
    <scope>NUCLEOTIDE SEQUENCE</scope>
</reference>
<evidence type="ECO:0000256" key="3">
    <source>
        <dbReference type="ARBA" id="ARBA00022833"/>
    </source>
</evidence>
<dbReference type="PANTHER" id="PTHR42940:SF3">
    <property type="entry name" value="ALCOHOL DEHYDROGENASE 1-RELATED"/>
    <property type="match status" value="1"/>
</dbReference>
<accession>A0A813EZ13</accession>
<gene>
    <name evidence="7" type="ORF">PGLA1383_LOCUS21284</name>
</gene>
<evidence type="ECO:0000256" key="1">
    <source>
        <dbReference type="ARBA" id="ARBA00001947"/>
    </source>
</evidence>
<evidence type="ECO:0000313" key="7">
    <source>
        <dbReference type="EMBL" id="CAE8603064.1"/>
    </source>
</evidence>
<dbReference type="InterPro" id="IPR013149">
    <property type="entry name" value="ADH-like_C"/>
</dbReference>
<comment type="cofactor">
    <cofactor evidence="1">
        <name>Zn(2+)</name>
        <dbReference type="ChEBI" id="CHEBI:29105"/>
    </cofactor>
</comment>
<dbReference type="AlphaFoldDB" id="A0A813EZ13"/>
<feature type="domain" description="Alcohol dehydrogenase-like C-terminal" evidence="6">
    <location>
        <begin position="38"/>
        <end position="172"/>
    </location>
</feature>